<dbReference type="Proteomes" id="UP001153761">
    <property type="component" value="Plasmid p3"/>
</dbReference>
<dbReference type="EMBL" id="LR882966">
    <property type="protein sequence ID" value="CAD5984104.1"/>
    <property type="molecule type" value="Genomic_DNA"/>
</dbReference>
<keyword evidence="1" id="KW-0614">Plasmid</keyword>
<reference evidence="1" key="1">
    <citation type="submission" date="2020-09" db="EMBL/GenBank/DDBJ databases">
        <authorList>
            <person name="Blom J."/>
        </authorList>
    </citation>
    <scope>NUCLEOTIDE SEQUENCE</scope>
    <source>
        <strain evidence="1">No.66</strain>
        <plasmid evidence="1">p3</plasmid>
    </source>
</reference>
<evidence type="ECO:0000313" key="1">
    <source>
        <dbReference type="EMBL" id="CAD5984104.1"/>
    </source>
</evidence>
<dbReference type="RefSeq" id="WP_026798314.1">
    <property type="nucleotide sequence ID" value="NZ_LR882966.1"/>
</dbReference>
<dbReference type="AlphaFoldDB" id="A0AAD1Q689"/>
<organism evidence="1 2">
    <name type="scientific">Planktothrix agardhii</name>
    <name type="common">Oscillatoria agardhii</name>
    <dbReference type="NCBI Taxonomy" id="1160"/>
    <lineage>
        <taxon>Bacteria</taxon>
        <taxon>Bacillati</taxon>
        <taxon>Cyanobacteriota</taxon>
        <taxon>Cyanophyceae</taxon>
        <taxon>Oscillatoriophycideae</taxon>
        <taxon>Oscillatoriales</taxon>
        <taxon>Microcoleaceae</taxon>
        <taxon>Planktothrix</taxon>
    </lineage>
</organism>
<proteinExistence type="predicted"/>
<sequence>MNKSIKAKAFYSRKTATKELISLIQELENHLNWMIENDQTLETLEENIVDSFNNIQQIFDELTN</sequence>
<gene>
    <name evidence="1" type="ORF">PANO66_04414</name>
</gene>
<protein>
    <submittedName>
        <fullName evidence="1">Uncharacterized protein</fullName>
    </submittedName>
</protein>
<name>A0AAD1Q689_PLAAG</name>
<geneLocation type="plasmid" evidence="1 2">
    <name>p3</name>
</geneLocation>
<accession>A0AAD1Q689</accession>
<evidence type="ECO:0000313" key="2">
    <source>
        <dbReference type="Proteomes" id="UP001153761"/>
    </source>
</evidence>